<name>A0A2M6WLZ5_9BACT</name>
<gene>
    <name evidence="5" type="ORF">COU00_02460</name>
</gene>
<dbReference type="SUPFAM" id="SSF53448">
    <property type="entry name" value="Nucleotide-diphospho-sugar transferases"/>
    <property type="match status" value="1"/>
</dbReference>
<dbReference type="CDD" id="cd04186">
    <property type="entry name" value="GT_2_like_c"/>
    <property type="match status" value="1"/>
</dbReference>
<evidence type="ECO:0000256" key="2">
    <source>
        <dbReference type="ARBA" id="ARBA00022676"/>
    </source>
</evidence>
<dbReference type="GO" id="GO:0016757">
    <property type="term" value="F:glycosyltransferase activity"/>
    <property type="evidence" value="ECO:0007669"/>
    <property type="project" value="UniProtKB-KW"/>
</dbReference>
<evidence type="ECO:0000256" key="1">
    <source>
        <dbReference type="ARBA" id="ARBA00006739"/>
    </source>
</evidence>
<organism evidence="5 6">
    <name type="scientific">Candidatus Falkowbacteria bacterium CG10_big_fil_rev_8_21_14_0_10_43_11</name>
    <dbReference type="NCBI Taxonomy" id="1974568"/>
    <lineage>
        <taxon>Bacteria</taxon>
        <taxon>Candidatus Falkowiibacteriota</taxon>
    </lineage>
</organism>
<dbReference type="AlphaFoldDB" id="A0A2M6WLZ5"/>
<protein>
    <recommendedName>
        <fullName evidence="4">Glycosyltransferase 2-like domain-containing protein</fullName>
    </recommendedName>
</protein>
<dbReference type="InterPro" id="IPR029044">
    <property type="entry name" value="Nucleotide-diphossugar_trans"/>
</dbReference>
<dbReference type="Gene3D" id="3.90.550.10">
    <property type="entry name" value="Spore Coat Polysaccharide Biosynthesis Protein SpsA, Chain A"/>
    <property type="match status" value="1"/>
</dbReference>
<accession>A0A2M6WLZ5</accession>
<dbReference type="PANTHER" id="PTHR43179">
    <property type="entry name" value="RHAMNOSYLTRANSFERASE WBBL"/>
    <property type="match status" value="1"/>
</dbReference>
<comment type="similarity">
    <text evidence="1">Belongs to the glycosyltransferase 2 family.</text>
</comment>
<dbReference type="EMBL" id="PFAS01000041">
    <property type="protein sequence ID" value="PIT93786.1"/>
    <property type="molecule type" value="Genomic_DNA"/>
</dbReference>
<evidence type="ECO:0000313" key="6">
    <source>
        <dbReference type="Proteomes" id="UP000229335"/>
    </source>
</evidence>
<comment type="caution">
    <text evidence="5">The sequence shown here is derived from an EMBL/GenBank/DDBJ whole genome shotgun (WGS) entry which is preliminary data.</text>
</comment>
<feature type="domain" description="Glycosyltransferase 2-like" evidence="4">
    <location>
        <begin position="9"/>
        <end position="192"/>
    </location>
</feature>
<dbReference type="PANTHER" id="PTHR43179:SF12">
    <property type="entry name" value="GALACTOFURANOSYLTRANSFERASE GLFT2"/>
    <property type="match status" value="1"/>
</dbReference>
<dbReference type="InterPro" id="IPR001173">
    <property type="entry name" value="Glyco_trans_2-like"/>
</dbReference>
<evidence type="ECO:0000313" key="5">
    <source>
        <dbReference type="EMBL" id="PIT93786.1"/>
    </source>
</evidence>
<keyword evidence="2" id="KW-0328">Glycosyltransferase</keyword>
<dbReference type="Proteomes" id="UP000229335">
    <property type="component" value="Unassembled WGS sequence"/>
</dbReference>
<dbReference type="Pfam" id="PF00535">
    <property type="entry name" value="Glycos_transf_2"/>
    <property type="match status" value="1"/>
</dbReference>
<evidence type="ECO:0000256" key="3">
    <source>
        <dbReference type="ARBA" id="ARBA00022679"/>
    </source>
</evidence>
<reference evidence="6" key="1">
    <citation type="submission" date="2017-09" db="EMBL/GenBank/DDBJ databases">
        <title>Depth-based differentiation of microbial function through sediment-hosted aquifers and enrichment of novel symbionts in the deep terrestrial subsurface.</title>
        <authorList>
            <person name="Probst A.J."/>
            <person name="Ladd B."/>
            <person name="Jarett J.K."/>
            <person name="Geller-Mcgrath D.E."/>
            <person name="Sieber C.M.K."/>
            <person name="Emerson J.B."/>
            <person name="Anantharaman K."/>
            <person name="Thomas B.C."/>
            <person name="Malmstrom R."/>
            <person name="Stieglmeier M."/>
            <person name="Klingl A."/>
            <person name="Woyke T."/>
            <person name="Ryan C.M."/>
            <person name="Banfield J.F."/>
        </authorList>
    </citation>
    <scope>NUCLEOTIDE SEQUENCE [LARGE SCALE GENOMIC DNA]</scope>
</reference>
<proteinExistence type="inferred from homology"/>
<sequence length="332" mass="38021">MGKKITISLVAYNGSAYLPYCLPSVFNQICQDWELVILDNGSDDNSSAVITEITGGRVNVKILPPEPKNIGFAAGHNKIIKERRAEFVLLLNQDTLIEPDYIAKLMKFMENNPPVGAVSGKILRWNFKYAHKLTSNGKTDIIDTAGLRLSPSFQITDIGAGGQDNRQYDGNRAVFGVSGCLPLYRREALKQVGYFDESFFSYKEDVDLAFRLQSAGWQAWNIGSAAAYHERKIARDESTGGFKVINRRLDRSSFANYFSYRNHLFVLIKNLSVADFVRYGIFISWYEFKKFLYILLLEQKTLYAWTEVIKRLPRLLKERQKIKPKSVKRWIQ</sequence>
<evidence type="ECO:0000259" key="4">
    <source>
        <dbReference type="Pfam" id="PF00535"/>
    </source>
</evidence>
<keyword evidence="3" id="KW-0808">Transferase</keyword>